<dbReference type="SUPFAM" id="SSF53335">
    <property type="entry name" value="S-adenosyl-L-methionine-dependent methyltransferases"/>
    <property type="match status" value="1"/>
</dbReference>
<dbReference type="InterPro" id="IPR001737">
    <property type="entry name" value="KsgA/Erm"/>
</dbReference>
<dbReference type="Proteomes" id="UP000235728">
    <property type="component" value="Unassembled WGS sequence"/>
</dbReference>
<name>A0A2N6NYC0_BEABA</name>
<evidence type="ECO:0000256" key="4">
    <source>
        <dbReference type="ARBA" id="ARBA00022884"/>
    </source>
</evidence>
<dbReference type="GO" id="GO:0003723">
    <property type="term" value="F:RNA binding"/>
    <property type="evidence" value="ECO:0007669"/>
    <property type="project" value="UniProtKB-KW"/>
</dbReference>
<dbReference type="GO" id="GO:0008168">
    <property type="term" value="F:methyltransferase activity"/>
    <property type="evidence" value="ECO:0007669"/>
    <property type="project" value="UniProtKB-KW"/>
</dbReference>
<dbReference type="InterPro" id="IPR029063">
    <property type="entry name" value="SAM-dependent_MTases_sf"/>
</dbReference>
<dbReference type="GO" id="GO:0005759">
    <property type="term" value="C:mitochondrial matrix"/>
    <property type="evidence" value="ECO:0007669"/>
    <property type="project" value="TreeGrafter"/>
</dbReference>
<dbReference type="AlphaFoldDB" id="A0A2N6NYC0"/>
<comment type="caution">
    <text evidence="5">The sequence shown here is derived from an EMBL/GenBank/DDBJ whole genome shotgun (WGS) entry which is preliminary data.</text>
</comment>
<gene>
    <name evidence="5" type="primary">MTF1</name>
    <name evidence="5" type="ORF">BM221_002360</name>
</gene>
<dbReference type="EMBL" id="MRVG01000002">
    <property type="protein sequence ID" value="PMB72258.1"/>
    <property type="molecule type" value="Genomic_DNA"/>
</dbReference>
<dbReference type="GO" id="GO:0034245">
    <property type="term" value="C:mitochondrial DNA-directed RNA polymerase complex"/>
    <property type="evidence" value="ECO:0007669"/>
    <property type="project" value="TreeGrafter"/>
</dbReference>
<sequence length="658" mass="74287">MLLFYRCDEGFQASIYFDDLSGLHYKVVHTGCPDLGLTLFLEAHIPIERSLQRSMIGGSTYRRIVARRLLGSLRCRNSQLTRGVASKARGRAPPADWLAAETNVAQRLLDTGLWRSSRSGKYKNASVDTRRVNIVSEELCSDIIKYIGYSLERHTGCDLLDLNPGAGLWSRALHDAVQPRKHILLDLDADFYQPYLQDLISKPNVELIKKSGIIWRNLEDVVASHFTAQTKVTPHAEAPPPRNDTLLVTANLSMCPKRAYRGFDNVGTMVLYQFMSSIRQSSLLQQYGLVRFLIWTNDEDKHRVLPRSILRRRRSAFEAELSCEWLHEVCGSTVDVHARTALRDERINMESCAAAMARMEARGIKMPAHRQTDRYALISERPTAFMGIQLADEGAPQLARPYLEEMDRLRATLDPDSPCAELQRLKQLEYRDRHEQKLAAQFGDLLRQRAETAALAGTADLAARDAAYDAAAARLPKNKAAEYQRLSDNYHLFRQDPPVMLWDRRDYEPLVARPPDFFPNAPTTLLDMQPKAMDPILRQYGPATSRAGEMSDVLLHLWFINTLGPLGDGLDRLWGGFGSEIGRCPSFTDPCRGGSPLSGVGKIPARCINEEQWLEVMRAWMDWPFRPAYTQLLGRYSEEESAADDEDATKSGAQSLGF</sequence>
<organism evidence="5 6">
    <name type="scientific">Beauveria bassiana</name>
    <name type="common">White muscardine disease fungus</name>
    <name type="synonym">Tritirachium shiotae</name>
    <dbReference type="NCBI Taxonomy" id="176275"/>
    <lineage>
        <taxon>Eukaryota</taxon>
        <taxon>Fungi</taxon>
        <taxon>Dikarya</taxon>
        <taxon>Ascomycota</taxon>
        <taxon>Pezizomycotina</taxon>
        <taxon>Sordariomycetes</taxon>
        <taxon>Hypocreomycetidae</taxon>
        <taxon>Hypocreales</taxon>
        <taxon>Cordycipitaceae</taxon>
        <taxon>Beauveria</taxon>
    </lineage>
</organism>
<evidence type="ECO:0000313" key="5">
    <source>
        <dbReference type="EMBL" id="PMB72258.1"/>
    </source>
</evidence>
<dbReference type="OMA" id="VDILDLW"/>
<keyword evidence="3" id="KW-0949">S-adenosyl-L-methionine</keyword>
<protein>
    <submittedName>
        <fullName evidence="5">Mitochondrial transcription factor 1</fullName>
    </submittedName>
</protein>
<dbReference type="GO" id="GO:0034246">
    <property type="term" value="F:mitochondrial transcription factor activity"/>
    <property type="evidence" value="ECO:0007669"/>
    <property type="project" value="TreeGrafter"/>
</dbReference>
<reference evidence="5 6" key="1">
    <citation type="journal article" date="2016" name="Appl. Microbiol. Biotechnol.">
        <title>Characterization of T-DNA insertion mutants with decreased virulence in the entomopathogenic fungus Beauveria bassiana JEF-007.</title>
        <authorList>
            <person name="Kim S."/>
            <person name="Lee S.J."/>
            <person name="Nai Y.S."/>
            <person name="Yu J.S."/>
            <person name="Lee M.R."/>
            <person name="Yang Y.T."/>
            <person name="Kim J.S."/>
        </authorList>
    </citation>
    <scope>NUCLEOTIDE SEQUENCE [LARGE SCALE GENOMIC DNA]</scope>
    <source>
        <strain evidence="5 6">JEF-007</strain>
    </source>
</reference>
<dbReference type="Gene3D" id="3.40.50.150">
    <property type="entry name" value="Vaccinia Virus protein VP39"/>
    <property type="match status" value="1"/>
</dbReference>
<evidence type="ECO:0000256" key="2">
    <source>
        <dbReference type="ARBA" id="ARBA00022679"/>
    </source>
</evidence>
<evidence type="ECO:0000313" key="6">
    <source>
        <dbReference type="Proteomes" id="UP000235728"/>
    </source>
</evidence>
<accession>A0A2N6NYC0</accession>
<dbReference type="PANTHER" id="PTHR11727">
    <property type="entry name" value="DIMETHYLADENOSINE TRANSFERASE"/>
    <property type="match status" value="1"/>
</dbReference>
<keyword evidence="4" id="KW-0694">RNA-binding</keyword>
<proteinExistence type="predicted"/>
<keyword evidence="1" id="KW-0489">Methyltransferase</keyword>
<evidence type="ECO:0000256" key="3">
    <source>
        <dbReference type="ARBA" id="ARBA00022691"/>
    </source>
</evidence>
<dbReference type="PANTHER" id="PTHR11727:SF17">
    <property type="entry name" value="DIMETHYLADENOSINE TRANSFERASE 1, MITOCHONDRIAL"/>
    <property type="match status" value="1"/>
</dbReference>
<evidence type="ECO:0000256" key="1">
    <source>
        <dbReference type="ARBA" id="ARBA00022603"/>
    </source>
</evidence>
<dbReference type="GO" id="GO:0032259">
    <property type="term" value="P:methylation"/>
    <property type="evidence" value="ECO:0007669"/>
    <property type="project" value="UniProtKB-KW"/>
</dbReference>
<dbReference type="GO" id="GO:0006391">
    <property type="term" value="P:transcription initiation at mitochondrial promoter"/>
    <property type="evidence" value="ECO:0007669"/>
    <property type="project" value="TreeGrafter"/>
</dbReference>
<keyword evidence="2" id="KW-0808">Transferase</keyword>